<dbReference type="EMBL" id="CP042425">
    <property type="protein sequence ID" value="QEL14902.1"/>
    <property type="molecule type" value="Genomic_DNA"/>
</dbReference>
<dbReference type="GO" id="GO:0004672">
    <property type="term" value="F:protein kinase activity"/>
    <property type="evidence" value="ECO:0007669"/>
    <property type="project" value="InterPro"/>
</dbReference>
<dbReference type="Proteomes" id="UP000324974">
    <property type="component" value="Chromosome"/>
</dbReference>
<organism evidence="1 2">
    <name type="scientific">Limnoglobus roseus</name>
    <dbReference type="NCBI Taxonomy" id="2598579"/>
    <lineage>
        <taxon>Bacteria</taxon>
        <taxon>Pseudomonadati</taxon>
        <taxon>Planctomycetota</taxon>
        <taxon>Planctomycetia</taxon>
        <taxon>Gemmatales</taxon>
        <taxon>Gemmataceae</taxon>
        <taxon>Limnoglobus</taxon>
    </lineage>
</organism>
<proteinExistence type="predicted"/>
<dbReference type="EC" id="2.7.1.166" evidence="1"/>
<sequence>MLRGVLQIVGLVPRAPVGGGRPRAVHTGGYHWHVLPAGDELFGPDGPPLEAWIRDGAVEVLKLNSQRTVYRVALPDGTMIVKQCRVNGPRAWWREIFRGSKSRLEFDHALALRRHGIAAVEPLAWGSRHRYSPGESFFLTRWEANAVPFEKYLEGLSPIDRRASSHELGRVMAHMHDAGVAHPDPHPGNLLVTFEGGRPRFTLIDLHAIRFGRPLTWRQSLDNLVLLNRWFQLRATRTDRRAFWRAYVQHRTTLPTACPVALAKLAKEVERRTEQSNARFWNSRLDRYQKSNRQYQRLRRGSVAGHAVRDLPAAFVQELLADPDAPFRDPANKVLKDSRSSTVVTLSVPTATGTTVAIFKRFRVKSPVILAKNKLRRSTAMRSWSFGHNLLDRGLPTARPLLVLHRHRLGCPSEGYLLAERVPDAMDLVEATAVATAKPAAERRRIVRSWSNSLGRLIRLMHEKQVAHRDLKAPNILMSGVHPDLAAAVPVLIDLVGVVPGRAVDRTDRVKNLARLNASFIRHPAVTRTDCLRFLRAYLAWGLHGSEGWKDWWRGVSRETLAKVAKNQRSGRPLA</sequence>
<name>A0A5C1AAQ8_9BACT</name>
<dbReference type="InterPro" id="IPR008271">
    <property type="entry name" value="Ser/Thr_kinase_AS"/>
</dbReference>
<gene>
    <name evidence="1" type="primary">kdkA</name>
    <name evidence="1" type="ORF">PX52LOC_01803</name>
</gene>
<dbReference type="Pfam" id="PF06293">
    <property type="entry name" value="Kdo"/>
    <property type="match status" value="2"/>
</dbReference>
<evidence type="ECO:0000313" key="2">
    <source>
        <dbReference type="Proteomes" id="UP000324974"/>
    </source>
</evidence>
<dbReference type="KEGG" id="lrs:PX52LOC_01803"/>
<dbReference type="RefSeq" id="WP_149109760.1">
    <property type="nucleotide sequence ID" value="NZ_CP042425.1"/>
</dbReference>
<evidence type="ECO:0000313" key="1">
    <source>
        <dbReference type="EMBL" id="QEL14902.1"/>
    </source>
</evidence>
<keyword evidence="1" id="KW-0418">Kinase</keyword>
<dbReference type="InterPro" id="IPR011009">
    <property type="entry name" value="Kinase-like_dom_sf"/>
</dbReference>
<dbReference type="Gene3D" id="1.10.510.10">
    <property type="entry name" value="Transferase(Phosphotransferase) domain 1"/>
    <property type="match status" value="2"/>
</dbReference>
<keyword evidence="1" id="KW-0808">Transferase</keyword>
<accession>A0A5C1AAQ8</accession>
<keyword evidence="2" id="KW-1185">Reference proteome</keyword>
<dbReference type="SUPFAM" id="SSF56112">
    <property type="entry name" value="Protein kinase-like (PK-like)"/>
    <property type="match status" value="2"/>
</dbReference>
<dbReference type="PROSITE" id="PS00108">
    <property type="entry name" value="PROTEIN_KINASE_ST"/>
    <property type="match status" value="1"/>
</dbReference>
<protein>
    <submittedName>
        <fullName evidence="1">3-deoxy-D-manno-octulosonic acid kinase</fullName>
        <ecNumber evidence="1">2.7.1.166</ecNumber>
    </submittedName>
</protein>
<dbReference type="OrthoDB" id="207624at2"/>
<dbReference type="AlphaFoldDB" id="A0A5C1AAQ8"/>
<reference evidence="2" key="1">
    <citation type="submission" date="2019-08" db="EMBL/GenBank/DDBJ databases">
        <title>Limnoglobus roseus gen. nov., sp. nov., a novel freshwater planctomycete with a giant genome from the family Gemmataceae.</title>
        <authorList>
            <person name="Kulichevskaya I.S."/>
            <person name="Naumoff D.G."/>
            <person name="Miroshnikov K."/>
            <person name="Ivanova A."/>
            <person name="Philippov D.A."/>
            <person name="Hakobyan A."/>
            <person name="Rijpstra I.C."/>
            <person name="Sinninghe Damste J.S."/>
            <person name="Liesack W."/>
            <person name="Dedysh S.N."/>
        </authorList>
    </citation>
    <scope>NUCLEOTIDE SEQUENCE [LARGE SCALE GENOMIC DNA]</scope>
    <source>
        <strain evidence="2">PX52</strain>
    </source>
</reference>